<protein>
    <submittedName>
        <fullName evidence="1">Gp093</fullName>
    </submittedName>
</protein>
<dbReference type="EMBL" id="DQ535032">
    <property type="protein sequence ID" value="ABG21636.1"/>
    <property type="molecule type" value="Genomic_DNA"/>
</dbReference>
<organism evidence="1 2">
    <name type="scientific">Lactococcus phage KSY1</name>
    <dbReference type="NCBI Taxonomy" id="2913972"/>
    <lineage>
        <taxon>Viruses</taxon>
        <taxon>Duplodnaviria</taxon>
        <taxon>Heunggongvirae</taxon>
        <taxon>Uroviricota</taxon>
        <taxon>Caudoviricetes</taxon>
        <taxon>Chopinvirus</taxon>
        <taxon>Chopinvirus KSY1</taxon>
    </lineage>
</organism>
<dbReference type="InterPro" id="IPR036086">
    <property type="entry name" value="ParB/Sulfiredoxin_sf"/>
</dbReference>
<name>A6MAF8_9CAUD</name>
<proteinExistence type="predicted"/>
<evidence type="ECO:0000313" key="1">
    <source>
        <dbReference type="EMBL" id="ABG21636.1"/>
    </source>
</evidence>
<reference evidence="1 2" key="1">
    <citation type="journal article" date="2007" name="Virology">
        <title>KSY1, a lactococcal phage with a T7-like transcription.</title>
        <authorList>
            <person name="Chopin A."/>
            <person name="Deveau H."/>
            <person name="Ehrlich S.D."/>
            <person name="Moineau S."/>
            <person name="Chopin M.C."/>
        </authorList>
    </citation>
    <scope>NUCLEOTIDE SEQUENCE</scope>
</reference>
<dbReference type="RefSeq" id="YP_001469092.1">
    <property type="nucleotide sequence ID" value="NC_009817.1"/>
</dbReference>
<dbReference type="Proteomes" id="UP000000714">
    <property type="component" value="Segment"/>
</dbReference>
<dbReference type="Gene3D" id="3.90.1530.10">
    <property type="entry name" value="Conserved hypothetical protein from pyrococcus furiosus pfu- 392566-001, ParB domain"/>
    <property type="match status" value="1"/>
</dbReference>
<dbReference type="KEGG" id="vg:5601947"/>
<dbReference type="GeneID" id="5601947"/>
<accession>A6MAF8</accession>
<dbReference type="SUPFAM" id="SSF110849">
    <property type="entry name" value="ParB/Sulfiredoxin"/>
    <property type="match status" value="1"/>
</dbReference>
<gene>
    <name evidence="1" type="ORF">KSY1p093</name>
</gene>
<sequence length="92" mass="10735">MIDKTQSMKYTSYKKDKLKLSILKHGQLVPITVDKATKNIIDGQLRMQILDECGIEPVINYIETDNWVEARKEVISTQGYSYMNIAWMESYE</sequence>
<evidence type="ECO:0000313" key="2">
    <source>
        <dbReference type="Proteomes" id="UP000000714"/>
    </source>
</evidence>
<keyword evidence="2" id="KW-1185">Reference proteome</keyword>